<evidence type="ECO:0000256" key="2">
    <source>
        <dbReference type="ARBA" id="ARBA00022559"/>
    </source>
</evidence>
<dbReference type="InterPro" id="IPR048327">
    <property type="entry name" value="Dyp_perox_N"/>
</dbReference>
<dbReference type="InterPro" id="IPR048328">
    <property type="entry name" value="Dyp_perox_C"/>
</dbReference>
<dbReference type="PROSITE" id="PS51318">
    <property type="entry name" value="TAT"/>
    <property type="match status" value="1"/>
</dbReference>
<name>A0ABW2KIP1_9ACTN</name>
<evidence type="ECO:0000256" key="1">
    <source>
        <dbReference type="ARBA" id="ARBA00001970"/>
    </source>
</evidence>
<feature type="region of interest" description="Disordered" evidence="9">
    <location>
        <begin position="1"/>
        <end position="21"/>
    </location>
</feature>
<organism evidence="12 13">
    <name type="scientific">Marinactinospora rubrisoli</name>
    <dbReference type="NCBI Taxonomy" id="2715399"/>
    <lineage>
        <taxon>Bacteria</taxon>
        <taxon>Bacillati</taxon>
        <taxon>Actinomycetota</taxon>
        <taxon>Actinomycetes</taxon>
        <taxon>Streptosporangiales</taxon>
        <taxon>Nocardiopsidaceae</taxon>
        <taxon>Marinactinospora</taxon>
    </lineage>
</organism>
<sequence length="418" mass="44884">MAPDSPGSAAAPEGGRPSRRRLLLGGGAAAVGGAAALVGADAVLRGGTGGPGPAPPEERLNGQATVPFHGRHQAGIETPPQAHGRFVAVDLGDDADAEAVRRLLRLLSDDAAKLTQGDAALADSEPELATVPARLTVTFGFGRGLVQRVAPERVPTWLGPLPEFSVDRLRAEWSGGDLLLQICADDPVTVAHAARMLTKDVRAFGTVRWVQDGFRRAHGSEAGGTTMRNLMGQVDGTVNVAPGSEDFERIVWDRRDNPEWLRGGTGLVIRRIAMDLDKWDRLDRPGREEAVGRRLSDGAPLTGENEHDEPDFDAVTPLGFPRIAEYAHIRRARSADPSERVFRRAYNYERPATEPGEPDAGLLFVSYQADVDRQFVPIQRRLDELDLLNEWISPIGSAVFAVPPGCGANGFVGETLFA</sequence>
<keyword evidence="13" id="KW-1185">Reference proteome</keyword>
<reference evidence="13" key="1">
    <citation type="journal article" date="2019" name="Int. J. Syst. Evol. Microbiol.">
        <title>The Global Catalogue of Microorganisms (GCM) 10K type strain sequencing project: providing services to taxonomists for standard genome sequencing and annotation.</title>
        <authorList>
            <consortium name="The Broad Institute Genomics Platform"/>
            <consortium name="The Broad Institute Genome Sequencing Center for Infectious Disease"/>
            <person name="Wu L."/>
            <person name="Ma J."/>
        </authorList>
    </citation>
    <scope>NUCLEOTIDE SEQUENCE [LARGE SCALE GENOMIC DNA]</scope>
    <source>
        <strain evidence="13">CGMCC 4.7382</strain>
    </source>
</reference>
<evidence type="ECO:0000256" key="4">
    <source>
        <dbReference type="ARBA" id="ARBA00022723"/>
    </source>
</evidence>
<dbReference type="GO" id="GO:0004601">
    <property type="term" value="F:peroxidase activity"/>
    <property type="evidence" value="ECO:0007669"/>
    <property type="project" value="UniProtKB-KW"/>
</dbReference>
<dbReference type="PROSITE" id="PS51404">
    <property type="entry name" value="DYP_PEROXIDASE"/>
    <property type="match status" value="1"/>
</dbReference>
<evidence type="ECO:0000256" key="8">
    <source>
        <dbReference type="ARBA" id="ARBA00025737"/>
    </source>
</evidence>
<keyword evidence="3" id="KW-0349">Heme</keyword>
<evidence type="ECO:0000256" key="9">
    <source>
        <dbReference type="SAM" id="MobiDB-lite"/>
    </source>
</evidence>
<dbReference type="NCBIfam" id="TIGR01413">
    <property type="entry name" value="Dyp_perox_fam"/>
    <property type="match status" value="1"/>
</dbReference>
<protein>
    <submittedName>
        <fullName evidence="12">Dyp-type peroxidase</fullName>
    </submittedName>
</protein>
<evidence type="ECO:0000259" key="10">
    <source>
        <dbReference type="Pfam" id="PF04261"/>
    </source>
</evidence>
<accession>A0ABW2KIP1</accession>
<dbReference type="PANTHER" id="PTHR30521:SF4">
    <property type="entry name" value="DEFERROCHELATASE"/>
    <property type="match status" value="1"/>
</dbReference>
<evidence type="ECO:0000256" key="3">
    <source>
        <dbReference type="ARBA" id="ARBA00022617"/>
    </source>
</evidence>
<keyword evidence="6" id="KW-0560">Oxidoreductase</keyword>
<feature type="domain" description="Dyp-type peroxidase N-terminal" evidence="10">
    <location>
        <begin position="73"/>
        <end position="215"/>
    </location>
</feature>
<keyword evidence="4" id="KW-0479">Metal-binding</keyword>
<dbReference type="InterPro" id="IPR006314">
    <property type="entry name" value="Dyp_peroxidase"/>
</dbReference>
<evidence type="ECO:0000313" key="13">
    <source>
        <dbReference type="Proteomes" id="UP001596540"/>
    </source>
</evidence>
<dbReference type="EMBL" id="JBHTBH010000006">
    <property type="protein sequence ID" value="MFC7329091.1"/>
    <property type="molecule type" value="Genomic_DNA"/>
</dbReference>
<evidence type="ECO:0000256" key="6">
    <source>
        <dbReference type="ARBA" id="ARBA00023002"/>
    </source>
</evidence>
<feature type="region of interest" description="Disordered" evidence="9">
    <location>
        <begin position="289"/>
        <end position="314"/>
    </location>
</feature>
<evidence type="ECO:0000256" key="7">
    <source>
        <dbReference type="ARBA" id="ARBA00023004"/>
    </source>
</evidence>
<keyword evidence="2 12" id="KW-0575">Peroxidase</keyword>
<dbReference type="PANTHER" id="PTHR30521">
    <property type="entry name" value="DEFERROCHELATASE/PEROXIDASE"/>
    <property type="match status" value="1"/>
</dbReference>
<keyword evidence="5" id="KW-0732">Signal</keyword>
<keyword evidence="7" id="KW-0408">Iron</keyword>
<dbReference type="Pfam" id="PF04261">
    <property type="entry name" value="Dyp_perox_N"/>
    <property type="match status" value="1"/>
</dbReference>
<evidence type="ECO:0000313" key="12">
    <source>
        <dbReference type="EMBL" id="MFC7329091.1"/>
    </source>
</evidence>
<dbReference type="RefSeq" id="WP_379871734.1">
    <property type="nucleotide sequence ID" value="NZ_JBHTBH010000006.1"/>
</dbReference>
<comment type="cofactor">
    <cofactor evidence="1">
        <name>heme b</name>
        <dbReference type="ChEBI" id="CHEBI:60344"/>
    </cofactor>
</comment>
<dbReference type="InterPro" id="IPR006311">
    <property type="entry name" value="TAT_signal"/>
</dbReference>
<feature type="domain" description="Dyp-type peroxidase C-terminal" evidence="11">
    <location>
        <begin position="227"/>
        <end position="406"/>
    </location>
</feature>
<proteinExistence type="inferred from homology"/>
<comment type="caution">
    <text evidence="12">The sequence shown here is derived from an EMBL/GenBank/DDBJ whole genome shotgun (WGS) entry which is preliminary data.</text>
</comment>
<dbReference type="Proteomes" id="UP001596540">
    <property type="component" value="Unassembled WGS sequence"/>
</dbReference>
<dbReference type="Pfam" id="PF20628">
    <property type="entry name" value="Dyp_perox_C"/>
    <property type="match status" value="1"/>
</dbReference>
<dbReference type="InterPro" id="IPR011008">
    <property type="entry name" value="Dimeric_a/b-barrel"/>
</dbReference>
<gene>
    <name evidence="12" type="ORF">ACFQRF_15230</name>
</gene>
<comment type="similarity">
    <text evidence="8">Belongs to the DyP-type peroxidase family.</text>
</comment>
<dbReference type="SUPFAM" id="SSF54909">
    <property type="entry name" value="Dimeric alpha+beta barrel"/>
    <property type="match status" value="1"/>
</dbReference>
<evidence type="ECO:0000256" key="5">
    <source>
        <dbReference type="ARBA" id="ARBA00022729"/>
    </source>
</evidence>
<evidence type="ECO:0000259" key="11">
    <source>
        <dbReference type="Pfam" id="PF20628"/>
    </source>
</evidence>